<organism evidence="2 3">
    <name type="scientific">Streptomyces kanasensis</name>
    <dbReference type="NCBI Taxonomy" id="936756"/>
    <lineage>
        <taxon>Bacteria</taxon>
        <taxon>Bacillati</taxon>
        <taxon>Actinomycetota</taxon>
        <taxon>Actinomycetes</taxon>
        <taxon>Kitasatosporales</taxon>
        <taxon>Streptomycetaceae</taxon>
        <taxon>Streptomyces</taxon>
    </lineage>
</organism>
<proteinExistence type="predicted"/>
<comment type="caution">
    <text evidence="2">The sequence shown here is derived from an EMBL/GenBank/DDBJ whole genome shotgun (WGS) entry which is preliminary data.</text>
</comment>
<dbReference type="RefSeq" id="WP_058944054.1">
    <property type="nucleotide sequence ID" value="NZ_LNSV01000068.1"/>
</dbReference>
<keyword evidence="1" id="KW-1133">Transmembrane helix</keyword>
<keyword evidence="1" id="KW-0472">Membrane</keyword>
<feature type="transmembrane region" description="Helical" evidence="1">
    <location>
        <begin position="29"/>
        <end position="47"/>
    </location>
</feature>
<dbReference type="EMBL" id="LNSV01000068">
    <property type="protein sequence ID" value="KUH36681.1"/>
    <property type="molecule type" value="Genomic_DNA"/>
</dbReference>
<keyword evidence="3" id="KW-1185">Reference proteome</keyword>
<evidence type="ECO:0000256" key="1">
    <source>
        <dbReference type="SAM" id="Phobius"/>
    </source>
</evidence>
<evidence type="ECO:0000313" key="3">
    <source>
        <dbReference type="Proteomes" id="UP000054011"/>
    </source>
</evidence>
<reference evidence="2 3" key="1">
    <citation type="submission" date="2015-11" db="EMBL/GenBank/DDBJ databases">
        <title>Genome-wide analysis reveals the secondary metabolome in Streptomyces kanasensis ZX01.</title>
        <authorList>
            <person name="Zhang G."/>
            <person name="Han L."/>
            <person name="Feng J."/>
            <person name="Zhang X."/>
        </authorList>
    </citation>
    <scope>NUCLEOTIDE SEQUENCE [LARGE SCALE GENOMIC DNA]</scope>
    <source>
        <strain evidence="2 3">ZX01</strain>
    </source>
</reference>
<accession>A0A117IUW9</accession>
<keyword evidence="1" id="KW-0812">Transmembrane</keyword>
<gene>
    <name evidence="2" type="ORF">ATE80_22415</name>
</gene>
<dbReference type="AlphaFoldDB" id="A0A117IUW9"/>
<sequence>MGLGGCLLLIAGGAILTFATDWKISGFNLDVAGLIMMAVGLIGVAVYSSVLRRRRAVVPPVAPTVVETDPYGHDGRAL</sequence>
<name>A0A117IUW9_9ACTN</name>
<protein>
    <submittedName>
        <fullName evidence="2">Uncharacterized protein</fullName>
    </submittedName>
</protein>
<evidence type="ECO:0000313" key="2">
    <source>
        <dbReference type="EMBL" id="KUH36681.1"/>
    </source>
</evidence>
<dbReference type="Proteomes" id="UP000054011">
    <property type="component" value="Unassembled WGS sequence"/>
</dbReference>
<dbReference type="STRING" id="936756.ATE80_22415"/>